<dbReference type="AlphaFoldDB" id="A0A0V0RPC9"/>
<name>A0A0V0RPC9_9BILA</name>
<keyword evidence="3" id="KW-1185">Reference proteome</keyword>
<evidence type="ECO:0000313" key="2">
    <source>
        <dbReference type="EMBL" id="KRX16138.1"/>
    </source>
</evidence>
<sequence>MNESAMKITRQRKKKVVFLGNQFCDHMQRKLASCCGPSEVNNSEEHLTKSATITLPVLQLPTTRRPSNAATHIASSRVNSEVRISVVLRMVSVSKLRTNATGQAAPGHATTSDSSCTPRSTRTQTDPAPVSNPDVAKSRSSPLGQHNHPHHRLDCCRRRSTQHAFQSSAQKLPSNVPFPLSDVSVWPSNRRPIHVPTPRPTVAHIHVSDVSESSPISCAREQIFPIDILKISPVQADPLVQHCVADDSTLE</sequence>
<dbReference type="Proteomes" id="UP000054630">
    <property type="component" value="Unassembled WGS sequence"/>
</dbReference>
<evidence type="ECO:0000256" key="1">
    <source>
        <dbReference type="SAM" id="MobiDB-lite"/>
    </source>
</evidence>
<organism evidence="2 3">
    <name type="scientific">Trichinella nelsoni</name>
    <dbReference type="NCBI Taxonomy" id="6336"/>
    <lineage>
        <taxon>Eukaryota</taxon>
        <taxon>Metazoa</taxon>
        <taxon>Ecdysozoa</taxon>
        <taxon>Nematoda</taxon>
        <taxon>Enoplea</taxon>
        <taxon>Dorylaimia</taxon>
        <taxon>Trichinellida</taxon>
        <taxon>Trichinellidae</taxon>
        <taxon>Trichinella</taxon>
    </lineage>
</organism>
<feature type="region of interest" description="Disordered" evidence="1">
    <location>
        <begin position="99"/>
        <end position="151"/>
    </location>
</feature>
<feature type="compositionally biased region" description="Polar residues" evidence="1">
    <location>
        <begin position="109"/>
        <end position="126"/>
    </location>
</feature>
<dbReference type="EMBL" id="JYDL01000113">
    <property type="protein sequence ID" value="KRX16138.1"/>
    <property type="molecule type" value="Genomic_DNA"/>
</dbReference>
<evidence type="ECO:0000313" key="3">
    <source>
        <dbReference type="Proteomes" id="UP000054630"/>
    </source>
</evidence>
<comment type="caution">
    <text evidence="2">The sequence shown here is derived from an EMBL/GenBank/DDBJ whole genome shotgun (WGS) entry which is preliminary data.</text>
</comment>
<gene>
    <name evidence="2" type="ORF">T07_4355</name>
</gene>
<proteinExistence type="predicted"/>
<reference evidence="2 3" key="1">
    <citation type="submission" date="2015-01" db="EMBL/GenBank/DDBJ databases">
        <title>Evolution of Trichinella species and genotypes.</title>
        <authorList>
            <person name="Korhonen P.K."/>
            <person name="Edoardo P."/>
            <person name="Giuseppe L.R."/>
            <person name="Gasser R.B."/>
        </authorList>
    </citation>
    <scope>NUCLEOTIDE SEQUENCE [LARGE SCALE GENOMIC DNA]</scope>
    <source>
        <strain evidence="2">ISS37</strain>
    </source>
</reference>
<protein>
    <submittedName>
        <fullName evidence="2">Uncharacterized protein</fullName>
    </submittedName>
</protein>
<dbReference type="OrthoDB" id="5918143at2759"/>
<accession>A0A0V0RPC9</accession>